<evidence type="ECO:0000313" key="1">
    <source>
        <dbReference type="EMBL" id="MQN78748.1"/>
    </source>
</evidence>
<dbReference type="AlphaFoldDB" id="A0AA90ZSG6"/>
<accession>A0AA90ZSG6</accession>
<gene>
    <name evidence="1" type="ORF">F7D71_12965</name>
</gene>
<protein>
    <submittedName>
        <fullName evidence="1">Uncharacterized protein</fullName>
    </submittedName>
</protein>
<evidence type="ECO:0000313" key="2">
    <source>
        <dbReference type="Proteomes" id="UP000423156"/>
    </source>
</evidence>
<organism evidence="1 2">
    <name type="scientific">Segatella copri</name>
    <dbReference type="NCBI Taxonomy" id="165179"/>
    <lineage>
        <taxon>Bacteria</taxon>
        <taxon>Pseudomonadati</taxon>
        <taxon>Bacteroidota</taxon>
        <taxon>Bacteroidia</taxon>
        <taxon>Bacteroidales</taxon>
        <taxon>Prevotellaceae</taxon>
        <taxon>Segatella</taxon>
    </lineage>
</organism>
<sequence length="267" mass="30666">MDLVKKYTYGASSQEVKAHKETLCFAIWCKMQRRNSVIFNLTIKDVKKKLGVGYPKARKLLKDVKEDGLFTELGNGRFIVNTFRDKEKKPNKKGGRFQGAYVCRIPINKDYKLKELYSIVNNILYTSVISGARQDCFNVGNNDCAWHQLTTNSFAKVVNMGHGSICRIKKNLICEGKIKSTYAEMHMADDRNEGEMERTLQRFGRRNFTFNVGNLHYLIIPCSYSFGDRETSIAIKHRIYGYKLKGHRMQIKENGTIGNLPDDFYGG</sequence>
<dbReference type="Proteomes" id="UP000423156">
    <property type="component" value="Unassembled WGS sequence"/>
</dbReference>
<dbReference type="RefSeq" id="WP_153093512.1">
    <property type="nucleotide sequence ID" value="NZ_VZBZ01000153.1"/>
</dbReference>
<comment type="caution">
    <text evidence="1">The sequence shown here is derived from an EMBL/GenBank/DDBJ whole genome shotgun (WGS) entry which is preliminary data.</text>
</comment>
<dbReference type="EMBL" id="VZBZ01000153">
    <property type="protein sequence ID" value="MQN78748.1"/>
    <property type="molecule type" value="Genomic_DNA"/>
</dbReference>
<reference evidence="2" key="1">
    <citation type="submission" date="2019-09" db="EMBL/GenBank/DDBJ databases">
        <title>Distinct polysaccharide growth profiles of human intestinal Prevotella copri isolates.</title>
        <authorList>
            <person name="Fehlner-Peach H."/>
            <person name="Magnabosco C."/>
            <person name="Raghavan V."/>
            <person name="Scher J.U."/>
            <person name="Tett A."/>
            <person name="Cox L.M."/>
            <person name="Gottsegen C."/>
            <person name="Watters A."/>
            <person name="Wiltshire- Gordon J.D."/>
            <person name="Segata N."/>
            <person name="Bonneau R."/>
            <person name="Littman D.R."/>
        </authorList>
    </citation>
    <scope>NUCLEOTIDE SEQUENCE [LARGE SCALE GENOMIC DNA]</scope>
    <source>
        <strain evidence="2">BU41712</strain>
    </source>
</reference>
<name>A0AA90ZSG6_9BACT</name>
<proteinExistence type="predicted"/>